<comment type="function">
    <text evidence="1 7">Binds 16S rRNA, required for the assembly of 30S particles and may also be responsible for determining the conformation of the 16S rRNA at the A site.</text>
</comment>
<dbReference type="HOGENOM" id="CLU_139869_0_1_5"/>
<dbReference type="PANTHER" id="PTHR19836">
    <property type="entry name" value="30S RIBOSOMAL PROTEIN S14"/>
    <property type="match status" value="1"/>
</dbReference>
<comment type="similarity">
    <text evidence="2 7">Belongs to the universal ribosomal protein uS14 family.</text>
</comment>
<evidence type="ECO:0000256" key="2">
    <source>
        <dbReference type="ARBA" id="ARBA00009083"/>
    </source>
</evidence>
<comment type="subunit">
    <text evidence="6 7">Part of the 30S ribosomal subunit. Contacts proteins S3 and S10.</text>
</comment>
<dbReference type="FunFam" id="1.10.287.1480:FF:000001">
    <property type="entry name" value="30S ribosomal protein S14"/>
    <property type="match status" value="1"/>
</dbReference>
<gene>
    <name evidence="7" type="primary">rpsN</name>
    <name evidence="8" type="ORF">H710_00790</name>
</gene>
<protein>
    <recommendedName>
        <fullName evidence="5 7">Small ribosomal subunit protein uS14</fullName>
    </recommendedName>
</protein>
<keyword evidence="3 7" id="KW-0689">Ribosomal protein</keyword>
<dbReference type="EMBL" id="ASIV01000005">
    <property type="protein sequence ID" value="KEG19582.1"/>
    <property type="molecule type" value="Genomic_DNA"/>
</dbReference>
<dbReference type="STRING" id="1293911.H710_00790"/>
<dbReference type="PANTHER" id="PTHR19836:SF19">
    <property type="entry name" value="SMALL RIBOSOMAL SUBUNIT PROTEIN US14M"/>
    <property type="match status" value="1"/>
</dbReference>
<evidence type="ECO:0000256" key="3">
    <source>
        <dbReference type="ARBA" id="ARBA00022980"/>
    </source>
</evidence>
<accession>A0A072R2Z3</accession>
<dbReference type="GO" id="GO:0005737">
    <property type="term" value="C:cytoplasm"/>
    <property type="evidence" value="ECO:0007669"/>
    <property type="project" value="UniProtKB-ARBA"/>
</dbReference>
<evidence type="ECO:0000256" key="5">
    <source>
        <dbReference type="ARBA" id="ARBA00035167"/>
    </source>
</evidence>
<dbReference type="InterPro" id="IPR018271">
    <property type="entry name" value="Ribosomal_uS14_CS"/>
</dbReference>
<name>A0A072R2Z3_BARBA</name>
<dbReference type="AlphaFoldDB" id="A0A072R2Z3"/>
<keyword evidence="7" id="KW-0699">rRNA-binding</keyword>
<dbReference type="InterPro" id="IPR023036">
    <property type="entry name" value="Ribosomal_uS14_bac/plastid"/>
</dbReference>
<dbReference type="Proteomes" id="UP000031740">
    <property type="component" value="Unassembled WGS sequence"/>
</dbReference>
<dbReference type="GO" id="GO:0003735">
    <property type="term" value="F:structural constituent of ribosome"/>
    <property type="evidence" value="ECO:0007669"/>
    <property type="project" value="InterPro"/>
</dbReference>
<keyword evidence="4 7" id="KW-0687">Ribonucleoprotein</keyword>
<proteinExistence type="inferred from homology"/>
<evidence type="ECO:0000256" key="1">
    <source>
        <dbReference type="ARBA" id="ARBA00003686"/>
    </source>
</evidence>
<dbReference type="PROSITE" id="PS00527">
    <property type="entry name" value="RIBOSOMAL_S14"/>
    <property type="match status" value="1"/>
</dbReference>
<dbReference type="GO" id="GO:0006412">
    <property type="term" value="P:translation"/>
    <property type="evidence" value="ECO:0007669"/>
    <property type="project" value="UniProtKB-UniRule"/>
</dbReference>
<reference evidence="8 9" key="1">
    <citation type="submission" date="2013-04" db="EMBL/GenBank/DDBJ databases">
        <title>The Genome Sequence of Bartonella bacilliformis Ver097.</title>
        <authorList>
            <consortium name="The Broad Institute Genomics Platform"/>
            <consortium name="The Broad Institute Genome Sequencing Center for Infectious Disease"/>
            <person name="Feldgarden M."/>
            <person name="Kirby J."/>
            <person name="Birtles R."/>
            <person name="Dasch G."/>
            <person name="Hendrix L."/>
            <person name="Koehler J."/>
            <person name="Walker B."/>
            <person name="Young S.K."/>
            <person name="Zeng Q."/>
            <person name="Gargeya S."/>
            <person name="Fitzgerald M."/>
            <person name="Haas B."/>
            <person name="Abouelleil A."/>
            <person name="Allen A.W."/>
            <person name="Alvarado L."/>
            <person name="Arachchi H.M."/>
            <person name="Berlin A.M."/>
            <person name="Chapman S.B."/>
            <person name="Gainer-Dewar J."/>
            <person name="Goldberg J."/>
            <person name="Griggs A."/>
            <person name="Gujja S."/>
            <person name="Hansen M."/>
            <person name="Howarth C."/>
            <person name="Imamovic A."/>
            <person name="Ireland A."/>
            <person name="Larimer J."/>
            <person name="McCowan C."/>
            <person name="Murphy C."/>
            <person name="Pearson M."/>
            <person name="Poon T.W."/>
            <person name="Priest M."/>
            <person name="Roberts A."/>
            <person name="Saif S."/>
            <person name="Shea T."/>
            <person name="Sisk P."/>
            <person name="Sykes S."/>
            <person name="Wortman J."/>
            <person name="Nusbaum C."/>
            <person name="Birren B."/>
        </authorList>
    </citation>
    <scope>NUCLEOTIDE SEQUENCE [LARGE SCALE GENOMIC DNA]</scope>
    <source>
        <strain evidence="8 9">Ver097</strain>
    </source>
</reference>
<dbReference type="HAMAP" id="MF_00537">
    <property type="entry name" value="Ribosomal_uS14_1"/>
    <property type="match status" value="1"/>
</dbReference>
<dbReference type="InterPro" id="IPR001209">
    <property type="entry name" value="Ribosomal_uS14"/>
</dbReference>
<evidence type="ECO:0000256" key="4">
    <source>
        <dbReference type="ARBA" id="ARBA00023274"/>
    </source>
</evidence>
<keyword evidence="7" id="KW-0694">RNA-binding</keyword>
<dbReference type="SUPFAM" id="SSF57716">
    <property type="entry name" value="Glucocorticoid receptor-like (DNA-binding domain)"/>
    <property type="match status" value="1"/>
</dbReference>
<evidence type="ECO:0000256" key="6">
    <source>
        <dbReference type="ARBA" id="ARBA00047110"/>
    </source>
</evidence>
<dbReference type="GO" id="GO:0019843">
    <property type="term" value="F:rRNA binding"/>
    <property type="evidence" value="ECO:0007669"/>
    <property type="project" value="UniProtKB-UniRule"/>
</dbReference>
<organism evidence="8 9">
    <name type="scientific">Bartonella bacilliformis Ver097</name>
    <dbReference type="NCBI Taxonomy" id="1293911"/>
    <lineage>
        <taxon>Bacteria</taxon>
        <taxon>Pseudomonadati</taxon>
        <taxon>Pseudomonadota</taxon>
        <taxon>Alphaproteobacteria</taxon>
        <taxon>Hyphomicrobiales</taxon>
        <taxon>Bartonellaceae</taxon>
        <taxon>Bartonella</taxon>
    </lineage>
</organism>
<sequence length="101" mass="11686">MAKVSAVEKNKRREMMAKRYAARRARLKAIVMDQKVLLEERFKASIQLAELPRNSAKVRVRNRCGVTGRPRAYYRKLQMSRIALREFGSLGHIPGVIKSSW</sequence>
<comment type="caution">
    <text evidence="8">The sequence shown here is derived from an EMBL/GenBank/DDBJ whole genome shotgun (WGS) entry which is preliminary data.</text>
</comment>
<dbReference type="PATRIC" id="fig|1293911.3.peg.818"/>
<evidence type="ECO:0000313" key="9">
    <source>
        <dbReference type="Proteomes" id="UP000031740"/>
    </source>
</evidence>
<dbReference type="NCBIfam" id="NF006477">
    <property type="entry name" value="PRK08881.1"/>
    <property type="match status" value="1"/>
</dbReference>
<evidence type="ECO:0000256" key="7">
    <source>
        <dbReference type="HAMAP-Rule" id="MF_00537"/>
    </source>
</evidence>
<dbReference type="RefSeq" id="WP_041849532.1">
    <property type="nucleotide sequence ID" value="NZ_KL503804.1"/>
</dbReference>
<dbReference type="Gene3D" id="1.10.287.1480">
    <property type="match status" value="1"/>
</dbReference>
<evidence type="ECO:0000313" key="8">
    <source>
        <dbReference type="EMBL" id="KEG19582.1"/>
    </source>
</evidence>
<dbReference type="GO" id="GO:0015935">
    <property type="term" value="C:small ribosomal subunit"/>
    <property type="evidence" value="ECO:0007669"/>
    <property type="project" value="TreeGrafter"/>
</dbReference>
<dbReference type="Pfam" id="PF00253">
    <property type="entry name" value="Ribosomal_S14"/>
    <property type="match status" value="1"/>
</dbReference>